<evidence type="ECO:0000256" key="7">
    <source>
        <dbReference type="ARBA" id="ARBA00022723"/>
    </source>
</evidence>
<comment type="cofactor">
    <cofactor evidence="2">
        <name>Zn(2+)</name>
        <dbReference type="ChEBI" id="CHEBI:29105"/>
    </cofactor>
</comment>
<sequence>MLLENGWLSEIKHVPSPHCDSRPNDEAPSLLVIHNISLPPGEFGGPYIDQLFTATLDPAAHPYFPDISHLRVSAHCLIRRDGQIIQYVPFHQRAWHAGVSVFEGRERCNDFSIGIELEGTDTLPFTTKQYSQLVAITRLLIGAYPITPSRITGHSDIAPGRKTDPGPAFDWDLYHRLLQENCIENEGSIKR</sequence>
<evidence type="ECO:0000256" key="2">
    <source>
        <dbReference type="ARBA" id="ARBA00001947"/>
    </source>
</evidence>
<dbReference type="FunFam" id="3.40.80.10:FF:000002">
    <property type="entry name" value="1,6-anhydro-N-acetylmuramyl-L-alanine amidase"/>
    <property type="match status" value="1"/>
</dbReference>
<comment type="similarity">
    <text evidence="4">Belongs to the N-acetylmuramoyl-L-alanine amidase 2 family.</text>
</comment>
<gene>
    <name evidence="14" type="ORF">BIY26_17465</name>
</gene>
<evidence type="ECO:0000256" key="10">
    <source>
        <dbReference type="ARBA" id="ARBA00023316"/>
    </source>
</evidence>
<keyword evidence="9" id="KW-0862">Zinc</keyword>
<dbReference type="InterPro" id="IPR036505">
    <property type="entry name" value="Amidase/PGRP_sf"/>
</dbReference>
<dbReference type="EC" id="3.5.1.28" evidence="5"/>
<dbReference type="CDD" id="cd06583">
    <property type="entry name" value="PGRP"/>
    <property type="match status" value="1"/>
</dbReference>
<dbReference type="GO" id="GO:0008745">
    <property type="term" value="F:N-acetylmuramoyl-L-alanine amidase activity"/>
    <property type="evidence" value="ECO:0007669"/>
    <property type="project" value="UniProtKB-EC"/>
</dbReference>
<protein>
    <recommendedName>
        <fullName evidence="11">1,6-anhydro-N-acetylmuramyl-L-alanine amidase AmpD</fullName>
        <ecNumber evidence="5">3.5.1.28</ecNumber>
    </recommendedName>
    <alternativeName>
        <fullName evidence="12">N-acetylmuramoyl-L-alanine amidase</fullName>
    </alternativeName>
</protein>
<reference evidence="14 15" key="1">
    <citation type="submission" date="2016-09" db="EMBL/GenBank/DDBJ databases">
        <authorList>
            <person name="Doonan J."/>
            <person name="Pachebat J.A."/>
            <person name="Golyshin P.N."/>
            <person name="Denman S."/>
            <person name="Mcdonald J.E."/>
        </authorList>
    </citation>
    <scope>NUCLEOTIDE SEQUENCE [LARGE SCALE GENOMIC DNA]</scope>
    <source>
        <strain evidence="14 15">FRB141</strain>
    </source>
</reference>
<dbReference type="KEGG" id="bgj:AWC36_22915"/>
<evidence type="ECO:0000256" key="6">
    <source>
        <dbReference type="ARBA" id="ARBA00022490"/>
    </source>
</evidence>
<dbReference type="RefSeq" id="WP_095835610.1">
    <property type="nucleotide sequence ID" value="NZ_CP014137.1"/>
</dbReference>
<name>A0AAE8EP09_9GAMM</name>
<evidence type="ECO:0000256" key="3">
    <source>
        <dbReference type="ARBA" id="ARBA00004496"/>
    </source>
</evidence>
<dbReference type="SMART" id="SM00644">
    <property type="entry name" value="Ami_2"/>
    <property type="match status" value="1"/>
</dbReference>
<dbReference type="GO" id="GO:0005737">
    <property type="term" value="C:cytoplasm"/>
    <property type="evidence" value="ECO:0007669"/>
    <property type="project" value="UniProtKB-SubCell"/>
</dbReference>
<proteinExistence type="inferred from homology"/>
<dbReference type="Pfam" id="PF01510">
    <property type="entry name" value="Amidase_2"/>
    <property type="match status" value="1"/>
</dbReference>
<dbReference type="GO" id="GO:0046872">
    <property type="term" value="F:metal ion binding"/>
    <property type="evidence" value="ECO:0007669"/>
    <property type="project" value="UniProtKB-KW"/>
</dbReference>
<dbReference type="InterPro" id="IPR002502">
    <property type="entry name" value="Amidase_domain"/>
</dbReference>
<dbReference type="SUPFAM" id="SSF55846">
    <property type="entry name" value="N-acetylmuramoyl-L-alanine amidase-like"/>
    <property type="match status" value="1"/>
</dbReference>
<dbReference type="GO" id="GO:0009254">
    <property type="term" value="P:peptidoglycan turnover"/>
    <property type="evidence" value="ECO:0007669"/>
    <property type="project" value="TreeGrafter"/>
</dbReference>
<comment type="caution">
    <text evidence="14">The sequence shown here is derived from an EMBL/GenBank/DDBJ whole genome shotgun (WGS) entry which is preliminary data.</text>
</comment>
<dbReference type="GeneID" id="70909680"/>
<organism evidence="14 15">
    <name type="scientific">Brenneria goodwinii</name>
    <dbReference type="NCBI Taxonomy" id="1109412"/>
    <lineage>
        <taxon>Bacteria</taxon>
        <taxon>Pseudomonadati</taxon>
        <taxon>Pseudomonadota</taxon>
        <taxon>Gammaproteobacteria</taxon>
        <taxon>Enterobacterales</taxon>
        <taxon>Pectobacteriaceae</taxon>
        <taxon>Brenneria</taxon>
    </lineage>
</organism>
<dbReference type="NCBIfam" id="NF008758">
    <property type="entry name" value="PRK11789.1"/>
    <property type="match status" value="1"/>
</dbReference>
<evidence type="ECO:0000256" key="9">
    <source>
        <dbReference type="ARBA" id="ARBA00022833"/>
    </source>
</evidence>
<keyword evidence="7" id="KW-0479">Metal-binding</keyword>
<dbReference type="Proteomes" id="UP000285972">
    <property type="component" value="Unassembled WGS sequence"/>
</dbReference>
<evidence type="ECO:0000256" key="11">
    <source>
        <dbReference type="ARBA" id="ARBA00039257"/>
    </source>
</evidence>
<evidence type="ECO:0000313" key="15">
    <source>
        <dbReference type="Proteomes" id="UP000285972"/>
    </source>
</evidence>
<keyword evidence="10" id="KW-0961">Cell wall biogenesis/degradation</keyword>
<evidence type="ECO:0000256" key="12">
    <source>
        <dbReference type="ARBA" id="ARBA00042615"/>
    </source>
</evidence>
<evidence type="ECO:0000256" key="4">
    <source>
        <dbReference type="ARBA" id="ARBA00007553"/>
    </source>
</evidence>
<comment type="subcellular location">
    <subcellularLocation>
        <location evidence="3">Cytoplasm</location>
    </subcellularLocation>
</comment>
<dbReference type="AlphaFoldDB" id="A0AAE8EP09"/>
<keyword evidence="6" id="KW-0963">Cytoplasm</keyword>
<comment type="catalytic activity">
    <reaction evidence="1">
        <text>Hydrolyzes the link between N-acetylmuramoyl residues and L-amino acid residues in certain cell-wall glycopeptides.</text>
        <dbReference type="EC" id="3.5.1.28"/>
    </reaction>
</comment>
<evidence type="ECO:0000256" key="1">
    <source>
        <dbReference type="ARBA" id="ARBA00001561"/>
    </source>
</evidence>
<dbReference type="GO" id="GO:0071555">
    <property type="term" value="P:cell wall organization"/>
    <property type="evidence" value="ECO:0007669"/>
    <property type="project" value="UniProtKB-KW"/>
</dbReference>
<dbReference type="PANTHER" id="PTHR30417:SF4">
    <property type="entry name" value="1,6-ANHYDRO-N-ACETYLMURAMYL-L-ALANINE AMIDASE AMPD"/>
    <property type="match status" value="1"/>
</dbReference>
<dbReference type="Gene3D" id="3.40.80.10">
    <property type="entry name" value="Peptidoglycan recognition protein-like"/>
    <property type="match status" value="1"/>
</dbReference>
<feature type="domain" description="N-acetylmuramoyl-L-alanine amidase" evidence="13">
    <location>
        <begin position="16"/>
        <end position="166"/>
    </location>
</feature>
<keyword evidence="8" id="KW-0378">Hydrolase</keyword>
<evidence type="ECO:0000256" key="5">
    <source>
        <dbReference type="ARBA" id="ARBA00011901"/>
    </source>
</evidence>
<dbReference type="InterPro" id="IPR051206">
    <property type="entry name" value="NAMLAA_amidase_2"/>
</dbReference>
<dbReference type="GO" id="GO:0009253">
    <property type="term" value="P:peptidoglycan catabolic process"/>
    <property type="evidence" value="ECO:0007669"/>
    <property type="project" value="InterPro"/>
</dbReference>
<dbReference type="PANTHER" id="PTHR30417">
    <property type="entry name" value="N-ACETYLMURAMOYL-L-ALANINE AMIDASE AMID"/>
    <property type="match status" value="1"/>
</dbReference>
<evidence type="ECO:0000313" key="14">
    <source>
        <dbReference type="EMBL" id="RLM19329.1"/>
    </source>
</evidence>
<evidence type="ECO:0000259" key="13">
    <source>
        <dbReference type="SMART" id="SM00644"/>
    </source>
</evidence>
<accession>A0AAE8EP09</accession>
<evidence type="ECO:0000256" key="8">
    <source>
        <dbReference type="ARBA" id="ARBA00022801"/>
    </source>
</evidence>
<dbReference type="EMBL" id="MJLX01000056">
    <property type="protein sequence ID" value="RLM19329.1"/>
    <property type="molecule type" value="Genomic_DNA"/>
</dbReference>